<protein>
    <submittedName>
        <fullName evidence="2">Uncharacterized protein</fullName>
    </submittedName>
</protein>
<dbReference type="AlphaFoldDB" id="A0AAP0L328"/>
<evidence type="ECO:0000313" key="3">
    <source>
        <dbReference type="Proteomes" id="UP001420932"/>
    </source>
</evidence>
<comment type="caution">
    <text evidence="2">The sequence shown here is derived from an EMBL/GenBank/DDBJ whole genome shotgun (WGS) entry which is preliminary data.</text>
</comment>
<feature type="region of interest" description="Disordered" evidence="1">
    <location>
        <begin position="90"/>
        <end position="140"/>
    </location>
</feature>
<dbReference type="Proteomes" id="UP001420932">
    <property type="component" value="Unassembled WGS sequence"/>
</dbReference>
<accession>A0AAP0L328</accession>
<evidence type="ECO:0000313" key="2">
    <source>
        <dbReference type="EMBL" id="KAK9162783.1"/>
    </source>
</evidence>
<gene>
    <name evidence="2" type="ORF">Syun_003685</name>
</gene>
<feature type="compositionally biased region" description="Low complexity" evidence="1">
    <location>
        <begin position="110"/>
        <end position="120"/>
    </location>
</feature>
<reference evidence="2 3" key="1">
    <citation type="submission" date="2024-01" db="EMBL/GenBank/DDBJ databases">
        <title>Genome assemblies of Stephania.</title>
        <authorList>
            <person name="Yang L."/>
        </authorList>
    </citation>
    <scope>NUCLEOTIDE SEQUENCE [LARGE SCALE GENOMIC DNA]</scope>
    <source>
        <strain evidence="2">YNDBR</strain>
        <tissue evidence="2">Leaf</tissue>
    </source>
</reference>
<proteinExistence type="predicted"/>
<keyword evidence="3" id="KW-1185">Reference proteome</keyword>
<name>A0AAP0L328_9MAGN</name>
<sequence length="195" mass="21553">MIEIVASGVYKCDNGLKPGYLNHVKEALKIACPISGIKARPHIDGFGFDLTSNIITAPDDVWEDYLRNYPEGHRRGCTCTKDAFEDVNDVHDSSSTSEPFTAPTEEFDATPTSSRTRTTTADGRGMKQRRRESCGDQKGFSSSVPPLLLAFVVVRFRRKHDRLLLRDSSGDEIGFLLYSSSSPSQASSGDSVKQW</sequence>
<dbReference type="EMBL" id="JBBNAF010000002">
    <property type="protein sequence ID" value="KAK9162783.1"/>
    <property type="molecule type" value="Genomic_DNA"/>
</dbReference>
<evidence type="ECO:0000256" key="1">
    <source>
        <dbReference type="SAM" id="MobiDB-lite"/>
    </source>
</evidence>
<organism evidence="2 3">
    <name type="scientific">Stephania yunnanensis</name>
    <dbReference type="NCBI Taxonomy" id="152371"/>
    <lineage>
        <taxon>Eukaryota</taxon>
        <taxon>Viridiplantae</taxon>
        <taxon>Streptophyta</taxon>
        <taxon>Embryophyta</taxon>
        <taxon>Tracheophyta</taxon>
        <taxon>Spermatophyta</taxon>
        <taxon>Magnoliopsida</taxon>
        <taxon>Ranunculales</taxon>
        <taxon>Menispermaceae</taxon>
        <taxon>Menispermoideae</taxon>
        <taxon>Cissampelideae</taxon>
        <taxon>Stephania</taxon>
    </lineage>
</organism>